<protein>
    <submittedName>
        <fullName evidence="2">Ankyrin repeat-containing protein</fullName>
    </submittedName>
</protein>
<dbReference type="Pfam" id="PF12796">
    <property type="entry name" value="Ank_2"/>
    <property type="match status" value="1"/>
</dbReference>
<dbReference type="RefSeq" id="WP_112058800.1">
    <property type="nucleotide sequence ID" value="NZ_UAWL01000006.1"/>
</dbReference>
<keyword evidence="1" id="KW-0040">ANK repeat</keyword>
<gene>
    <name evidence="2" type="ORF">NCTC13102_01513</name>
</gene>
<dbReference type="Pfam" id="PF00023">
    <property type="entry name" value="Ank"/>
    <property type="match status" value="1"/>
</dbReference>
<dbReference type="EMBL" id="UAWL01000006">
    <property type="protein sequence ID" value="SQB99039.1"/>
    <property type="molecule type" value="Genomic_DNA"/>
</dbReference>
<dbReference type="PROSITE" id="PS50088">
    <property type="entry name" value="ANK_REPEAT"/>
    <property type="match status" value="3"/>
</dbReference>
<dbReference type="SUPFAM" id="SSF48403">
    <property type="entry name" value="Ankyrin repeat"/>
    <property type="match status" value="1"/>
</dbReference>
<reference evidence="2 3" key="1">
    <citation type="submission" date="2018-06" db="EMBL/GenBank/DDBJ databases">
        <authorList>
            <consortium name="Pathogen Informatics"/>
            <person name="Doyle S."/>
        </authorList>
    </citation>
    <scope>NUCLEOTIDE SEQUENCE [LARGE SCALE GENOMIC DNA]</scope>
    <source>
        <strain evidence="2 3">NCTC13102</strain>
    </source>
</reference>
<feature type="repeat" description="ANK" evidence="1">
    <location>
        <begin position="116"/>
        <end position="148"/>
    </location>
</feature>
<dbReference type="SMART" id="SM00248">
    <property type="entry name" value="ANK"/>
    <property type="match status" value="3"/>
</dbReference>
<proteinExistence type="predicted"/>
<evidence type="ECO:0000256" key="1">
    <source>
        <dbReference type="PROSITE-ProRule" id="PRU00023"/>
    </source>
</evidence>
<dbReference type="PROSITE" id="PS50297">
    <property type="entry name" value="ANK_REP_REGION"/>
    <property type="match status" value="3"/>
</dbReference>
<dbReference type="Proteomes" id="UP000250166">
    <property type="component" value="Unassembled WGS sequence"/>
</dbReference>
<dbReference type="PANTHER" id="PTHR24118">
    <property type="entry name" value="POTE ANKYRIN DOMAIN"/>
    <property type="match status" value="1"/>
</dbReference>
<evidence type="ECO:0000313" key="3">
    <source>
        <dbReference type="Proteomes" id="UP000250166"/>
    </source>
</evidence>
<dbReference type="InterPro" id="IPR002110">
    <property type="entry name" value="Ankyrin_rpt"/>
</dbReference>
<sequence>MKVGVRIFCLWICVVVLGMANRYDYLLFSNNYTDVRKGVDLGADVNARLRGSTPLYDASRKNNMDILYLLLKRGADVNAISHGETALHKVVQFNNYKFAQALLKYDANPNIQDSIRGNTALHYAVTSRNPAMIALLMSYGGDMDIANNTGDTPARYILGNVNVPGMITQNRDIQITSSAFKVGSGSVSLTITNLTDSFITITYGALYMDGDLVSEQNLQKKIPPKSRANVGSLPITKDAYQNVSVKKTGIATIKYGFGIEYEIDGSAESLYKTTKTEVKIW</sequence>
<name>A0A2X3DHY8_9HELI</name>
<accession>A0A2X3DHY8</accession>
<dbReference type="AlphaFoldDB" id="A0A2X3DHY8"/>
<dbReference type="PANTHER" id="PTHR24118:SF99">
    <property type="entry name" value="POTE ANKYRIN DOMAIN FAMILY MEMBER 3C-RELATED"/>
    <property type="match status" value="1"/>
</dbReference>
<organism evidence="2 3">
    <name type="scientific">Helicobacter fennelliae</name>
    <dbReference type="NCBI Taxonomy" id="215"/>
    <lineage>
        <taxon>Bacteria</taxon>
        <taxon>Pseudomonadati</taxon>
        <taxon>Campylobacterota</taxon>
        <taxon>Epsilonproteobacteria</taxon>
        <taxon>Campylobacterales</taxon>
        <taxon>Helicobacteraceae</taxon>
        <taxon>Helicobacter</taxon>
    </lineage>
</organism>
<evidence type="ECO:0000313" key="2">
    <source>
        <dbReference type="EMBL" id="SQB99039.1"/>
    </source>
</evidence>
<feature type="repeat" description="ANK" evidence="1">
    <location>
        <begin position="50"/>
        <end position="82"/>
    </location>
</feature>
<feature type="repeat" description="ANK" evidence="1">
    <location>
        <begin position="82"/>
        <end position="114"/>
    </location>
</feature>
<dbReference type="InterPro" id="IPR036770">
    <property type="entry name" value="Ankyrin_rpt-contain_sf"/>
</dbReference>
<dbReference type="Gene3D" id="1.25.40.20">
    <property type="entry name" value="Ankyrin repeat-containing domain"/>
    <property type="match status" value="2"/>
</dbReference>